<dbReference type="Pfam" id="PF07510">
    <property type="entry name" value="GmrSD_C"/>
    <property type="match status" value="1"/>
</dbReference>
<evidence type="ECO:0000313" key="4">
    <source>
        <dbReference type="Proteomes" id="UP000000716"/>
    </source>
</evidence>
<dbReference type="STRING" id="360911.EAT1b_0988"/>
<feature type="domain" description="GmrSD restriction endonucleases N-terminal" evidence="1">
    <location>
        <begin position="8"/>
        <end position="202"/>
    </location>
</feature>
<name>C4L685_EXISA</name>
<dbReference type="HOGENOM" id="CLU_023391_0_0_9"/>
<sequence length="648" mass="76257">MNNPLSIFDLLNDNSYSVPLYQRNFAWTDVEITQLIIDVLDSIKEGRSEYFIGTLVVSKDGDEYSIIDGQQRFTSILLIALAIQNEYAPSTEFVKKINLCFSARKRSNDTLKSLFLNESITEETSGNELRRGYNETVSALKEHIGSNDYRNISIETFYRYLFRNVKIFISEMPENLDVKLYFERFNSRGEQLEYHEIIKAELMQRLVAEGVAFSKVQKFAKIWDACSEFETPCIQFFNKKTKGSDADKEREKVFNCEWSEYEPGKNSWRYGYNLKNIYSNMVVNKENKKSLISAIDETSMNGADADVQSTGNENSNKYRCIVNFNTFLYYVLYLTDHVEEDSIHLDDKKLKSAFKVSSRDSRWILRFGENLLKAKFIFDNLIIRNSLETTNRRKEGEWFLQKSYREDKNEKARGHLYVQTRFDKNSFSTNNHEILMLQSMFAVTFTAYKDTKWLYSTLKFLFEHTDELNEADFGKKFVAFLESMSKKFAKERICNDSELDAHSLRYDHFVPVYAFNLTDYVLWKNREKLKLDYTTIKFDDFHFTYRRSIEHWYPQNPNVTEGKSKMSDDLLHCFGNLCLIVASQNSSFGNLDPLAKLENWRNIFSTQSLKLQMMAVSSKKFGVWNETKRNEILEMENDMLQLLSEYIY</sequence>
<reference evidence="3 4" key="1">
    <citation type="journal article" date="2011" name="J. Bacteriol.">
        <title>Complete genome sequence of the Thermophilic Bacterium Exiguobacterium sp. AT1b.</title>
        <authorList>
            <person name="Vishnivetskaya T.A."/>
            <person name="Lucas S."/>
            <person name="Copeland A."/>
            <person name="Lapidus A."/>
            <person name="Glavina Del Rio T."/>
            <person name="Dalin E."/>
            <person name="Tice H."/>
            <person name="Bruce D.C."/>
            <person name="Goodwin L.A."/>
            <person name="Pitluck S."/>
            <person name="Saunders E."/>
            <person name="Brettin T."/>
            <person name="Detter C."/>
            <person name="Han C."/>
            <person name="Larimer F."/>
            <person name="Land M.L."/>
            <person name="Hauser L.J."/>
            <person name="Kyrpides N.C."/>
            <person name="Ovchinnikova G."/>
            <person name="Kathariou S."/>
            <person name="Ramaley R.F."/>
            <person name="Rodrigues D.F."/>
            <person name="Hendrix C."/>
            <person name="Richardson P."/>
            <person name="Tiedje J.M."/>
        </authorList>
    </citation>
    <scope>NUCLEOTIDE SEQUENCE [LARGE SCALE GENOMIC DNA]</scope>
    <source>
        <strain evidence="4">ATCC BAA-1283 / AT1b</strain>
    </source>
</reference>
<dbReference type="PANTHER" id="PTHR35149:SF1">
    <property type="entry name" value="DUF5655 DOMAIN-CONTAINING PROTEIN"/>
    <property type="match status" value="1"/>
</dbReference>
<dbReference type="KEGG" id="eat:EAT1b_0988"/>
<accession>C4L685</accession>
<dbReference type="InterPro" id="IPR004919">
    <property type="entry name" value="GmrSD_N"/>
</dbReference>
<dbReference type="Pfam" id="PF03235">
    <property type="entry name" value="GmrSD_N"/>
    <property type="match status" value="1"/>
</dbReference>
<evidence type="ECO:0000259" key="2">
    <source>
        <dbReference type="Pfam" id="PF07510"/>
    </source>
</evidence>
<protein>
    <recommendedName>
        <fullName evidence="5">DUF262 domain-containing protein</fullName>
    </recommendedName>
</protein>
<dbReference type="EMBL" id="CP001615">
    <property type="protein sequence ID" value="ACQ69916.1"/>
    <property type="molecule type" value="Genomic_DNA"/>
</dbReference>
<proteinExistence type="predicted"/>
<feature type="domain" description="GmrSD restriction endonucleases C-terminal" evidence="2">
    <location>
        <begin position="517"/>
        <end position="631"/>
    </location>
</feature>
<dbReference type="RefSeq" id="WP_012727035.1">
    <property type="nucleotide sequence ID" value="NC_012673.1"/>
</dbReference>
<dbReference type="InterPro" id="IPR011089">
    <property type="entry name" value="GmrSD_C"/>
</dbReference>
<dbReference type="PANTHER" id="PTHR35149">
    <property type="entry name" value="SLL5132 PROTEIN"/>
    <property type="match status" value="1"/>
</dbReference>
<evidence type="ECO:0000313" key="3">
    <source>
        <dbReference type="EMBL" id="ACQ69916.1"/>
    </source>
</evidence>
<keyword evidence="4" id="KW-1185">Reference proteome</keyword>
<dbReference type="OrthoDB" id="9798761at2"/>
<dbReference type="eggNOG" id="COG1479">
    <property type="taxonomic scope" value="Bacteria"/>
</dbReference>
<organism evidence="3 4">
    <name type="scientific">Exiguobacterium sp. (strain ATCC BAA-1283 / AT1b)</name>
    <dbReference type="NCBI Taxonomy" id="360911"/>
    <lineage>
        <taxon>Bacteria</taxon>
        <taxon>Bacillati</taxon>
        <taxon>Bacillota</taxon>
        <taxon>Bacilli</taxon>
        <taxon>Bacillales</taxon>
        <taxon>Bacillales Family XII. Incertae Sedis</taxon>
        <taxon>Exiguobacterium</taxon>
    </lineage>
</organism>
<dbReference type="Proteomes" id="UP000000716">
    <property type="component" value="Chromosome"/>
</dbReference>
<evidence type="ECO:0008006" key="5">
    <source>
        <dbReference type="Google" id="ProtNLM"/>
    </source>
</evidence>
<dbReference type="AlphaFoldDB" id="C4L685"/>
<evidence type="ECO:0000259" key="1">
    <source>
        <dbReference type="Pfam" id="PF03235"/>
    </source>
</evidence>
<gene>
    <name evidence="3" type="ordered locus">EAT1b_0988</name>
</gene>